<dbReference type="AlphaFoldDB" id="A0A919XC20"/>
<keyword evidence="4" id="KW-1185">Reference proteome</keyword>
<feature type="signal peptide" evidence="1">
    <location>
        <begin position="1"/>
        <end position="24"/>
    </location>
</feature>
<reference evidence="3" key="1">
    <citation type="submission" date="2021-03" db="EMBL/GenBank/DDBJ databases">
        <title>Antimicrobial resistance genes in bacteria isolated from Japanese honey, and their potential for conferring macrolide and lincosamide resistance in the American foulbrood pathogen Paenibacillus larvae.</title>
        <authorList>
            <person name="Okamoto M."/>
            <person name="Kumagai M."/>
            <person name="Kanamori H."/>
            <person name="Takamatsu D."/>
        </authorList>
    </citation>
    <scope>NUCLEOTIDE SEQUENCE</scope>
    <source>
        <strain evidence="3">J2TS6</strain>
    </source>
</reference>
<proteinExistence type="predicted"/>
<evidence type="ECO:0000259" key="2">
    <source>
        <dbReference type="Pfam" id="PF07833"/>
    </source>
</evidence>
<feature type="chain" id="PRO_5037525226" description="Copper amine oxidase-like N-terminal domain-containing protein" evidence="1">
    <location>
        <begin position="25"/>
        <end position="297"/>
    </location>
</feature>
<dbReference type="InterPro" id="IPR012854">
    <property type="entry name" value="Cu_amine_oxidase-like_N"/>
</dbReference>
<evidence type="ECO:0000256" key="1">
    <source>
        <dbReference type="SAM" id="SignalP"/>
    </source>
</evidence>
<protein>
    <recommendedName>
        <fullName evidence="2">Copper amine oxidase-like N-terminal domain-containing protein</fullName>
    </recommendedName>
</protein>
<accession>A0A919XC20</accession>
<evidence type="ECO:0000313" key="4">
    <source>
        <dbReference type="Proteomes" id="UP000679779"/>
    </source>
</evidence>
<dbReference type="SUPFAM" id="SSF55383">
    <property type="entry name" value="Copper amine oxidase, domain N"/>
    <property type="match status" value="1"/>
</dbReference>
<dbReference type="Proteomes" id="UP000679779">
    <property type="component" value="Unassembled WGS sequence"/>
</dbReference>
<dbReference type="EMBL" id="BORQ01000001">
    <property type="protein sequence ID" value="GIO29719.1"/>
    <property type="molecule type" value="Genomic_DNA"/>
</dbReference>
<keyword evidence="1" id="KW-0732">Signal</keyword>
<dbReference type="InterPro" id="IPR036582">
    <property type="entry name" value="Mao_N_sf"/>
</dbReference>
<comment type="caution">
    <text evidence="3">The sequence shown here is derived from an EMBL/GenBank/DDBJ whole genome shotgun (WGS) entry which is preliminary data.</text>
</comment>
<dbReference type="RefSeq" id="WP_160037614.1">
    <property type="nucleotide sequence ID" value="NZ_BORQ01000001.1"/>
</dbReference>
<evidence type="ECO:0000313" key="3">
    <source>
        <dbReference type="EMBL" id="GIO29719.1"/>
    </source>
</evidence>
<feature type="domain" description="Copper amine oxidase-like N-terminal" evidence="2">
    <location>
        <begin position="42"/>
        <end position="144"/>
    </location>
</feature>
<sequence>MSLLKKLAPICFAVLLMLPSVSSAASTVTTDKPTPRPITVNINGAFISTDANPFIQAGRVMVPVRTLASLGLNYTWDAKKHTAIITNSANETFRMIQGERTAYKNGKPVLMDSEANNYNDRMMVPAKFVSEAFGYNVNYEKTRGILFIQSKNFTPDDNVLNSSDLKLARLAAISLPINYSFKPDPKAESDKSQYYTYTFASNDATRYTYSNGNVTTVVEIKNEIAEAVWQFIDADIPGYNTKTLGGTKPDYISDMYNDSFNYNNGSYIGYYRLSDGTLKTFKYKGNNYGDIIQSIPQ</sequence>
<name>A0A919XC20_9BACL</name>
<dbReference type="Pfam" id="PF07833">
    <property type="entry name" value="Cu_amine_oxidN1"/>
    <property type="match status" value="1"/>
</dbReference>
<gene>
    <name evidence="3" type="ORF">J2TS6_08600</name>
</gene>
<organism evidence="3 4">
    <name type="scientific">Paenibacillus albilobatus</name>
    <dbReference type="NCBI Taxonomy" id="2716884"/>
    <lineage>
        <taxon>Bacteria</taxon>
        <taxon>Bacillati</taxon>
        <taxon>Bacillota</taxon>
        <taxon>Bacilli</taxon>
        <taxon>Bacillales</taxon>
        <taxon>Paenibacillaceae</taxon>
        <taxon>Paenibacillus</taxon>
    </lineage>
</organism>
<dbReference type="Gene3D" id="3.30.457.10">
    <property type="entry name" value="Copper amine oxidase-like, N-terminal domain"/>
    <property type="match status" value="1"/>
</dbReference>